<gene>
    <name evidence="1" type="ORF">IE53DRAFT_363099</name>
</gene>
<evidence type="ECO:0000313" key="2">
    <source>
        <dbReference type="Proteomes" id="UP000245626"/>
    </source>
</evidence>
<protein>
    <submittedName>
        <fullName evidence="1">Uncharacterized protein</fullName>
    </submittedName>
</protein>
<organism evidence="1 2">
    <name type="scientific">Violaceomyces palustris</name>
    <dbReference type="NCBI Taxonomy" id="1673888"/>
    <lineage>
        <taxon>Eukaryota</taxon>
        <taxon>Fungi</taxon>
        <taxon>Dikarya</taxon>
        <taxon>Basidiomycota</taxon>
        <taxon>Ustilaginomycotina</taxon>
        <taxon>Ustilaginomycetes</taxon>
        <taxon>Violaceomycetales</taxon>
        <taxon>Violaceomycetaceae</taxon>
        <taxon>Violaceomyces</taxon>
    </lineage>
</organism>
<sequence>MTSIRLRMSSLVLLASLAPLLTLGAPRYTVSNGEISNPLSYFTKVSLVERKDLSLRCDGSKTFFPVGSCKIKVVDYFGIIVFCTFVDFNFRDPKVVSGFQSWFESACARHRGVTYHP</sequence>
<evidence type="ECO:0000313" key="1">
    <source>
        <dbReference type="EMBL" id="PWN49499.1"/>
    </source>
</evidence>
<dbReference type="Proteomes" id="UP000245626">
    <property type="component" value="Unassembled WGS sequence"/>
</dbReference>
<name>A0ACD0NUI6_9BASI</name>
<accession>A0ACD0NUI6</accession>
<reference evidence="1 2" key="1">
    <citation type="journal article" date="2018" name="Mol. Biol. Evol.">
        <title>Broad Genomic Sampling Reveals a Smut Pathogenic Ancestry of the Fungal Clade Ustilaginomycotina.</title>
        <authorList>
            <person name="Kijpornyongpan T."/>
            <person name="Mondo S.J."/>
            <person name="Barry K."/>
            <person name="Sandor L."/>
            <person name="Lee J."/>
            <person name="Lipzen A."/>
            <person name="Pangilinan J."/>
            <person name="LaButti K."/>
            <person name="Hainaut M."/>
            <person name="Henrissat B."/>
            <person name="Grigoriev I.V."/>
            <person name="Spatafora J.W."/>
            <person name="Aime M.C."/>
        </authorList>
    </citation>
    <scope>NUCLEOTIDE SEQUENCE [LARGE SCALE GENOMIC DNA]</scope>
    <source>
        <strain evidence="1 2">SA 807</strain>
    </source>
</reference>
<keyword evidence="2" id="KW-1185">Reference proteome</keyword>
<dbReference type="EMBL" id="KZ820041">
    <property type="protein sequence ID" value="PWN49499.1"/>
    <property type="molecule type" value="Genomic_DNA"/>
</dbReference>
<proteinExistence type="predicted"/>